<dbReference type="EMBL" id="JAGHQL010000067">
    <property type="protein sequence ID" value="KAH0541841.1"/>
    <property type="molecule type" value="Genomic_DNA"/>
</dbReference>
<evidence type="ECO:0000313" key="6">
    <source>
        <dbReference type="EMBL" id="KAH0541841.1"/>
    </source>
</evidence>
<dbReference type="PANTHER" id="PTHR16932:SF18">
    <property type="entry name" value="INTERFERON, ALPHA-INDUCIBLE PROTEIN 27-LIKE 2"/>
    <property type="match status" value="1"/>
</dbReference>
<evidence type="ECO:0000313" key="7">
    <source>
        <dbReference type="Proteomes" id="UP000698800"/>
    </source>
</evidence>
<keyword evidence="5" id="KW-0472">Membrane</keyword>
<comment type="similarity">
    <text evidence="2">Belongs to the IFI6/IFI27 family.</text>
</comment>
<dbReference type="Gene3D" id="6.10.110.10">
    <property type="match status" value="1"/>
</dbReference>
<keyword evidence="3" id="KW-0812">Transmembrane</keyword>
<comment type="subcellular location">
    <subcellularLocation>
        <location evidence="1">Membrane</location>
        <topology evidence="1">Multi-pass membrane protein</topology>
    </subcellularLocation>
</comment>
<evidence type="ECO:0000256" key="2">
    <source>
        <dbReference type="ARBA" id="ARBA00007262"/>
    </source>
</evidence>
<dbReference type="InterPro" id="IPR038213">
    <property type="entry name" value="IFI6/IFI27-like_sf"/>
</dbReference>
<comment type="caution">
    <text evidence="6">The sequence shown here is derived from an EMBL/GenBank/DDBJ whole genome shotgun (WGS) entry which is preliminary data.</text>
</comment>
<dbReference type="Pfam" id="PF06140">
    <property type="entry name" value="Ifi-6-16"/>
    <property type="match status" value="1"/>
</dbReference>
<protein>
    <submittedName>
        <fullName evidence="6">Uncharacterized protein</fullName>
    </submittedName>
</protein>
<dbReference type="PANTHER" id="PTHR16932">
    <property type="entry name" value="INTERFERON ALPHA-INDUCIBLE PROTEIN 27"/>
    <property type="match status" value="1"/>
</dbReference>
<proteinExistence type="inferred from homology"/>
<evidence type="ECO:0000256" key="3">
    <source>
        <dbReference type="ARBA" id="ARBA00022692"/>
    </source>
</evidence>
<name>A0A9P8L3E5_9PEZI</name>
<organism evidence="6 7">
    <name type="scientific">Glutinoglossum americanum</name>
    <dbReference type="NCBI Taxonomy" id="1670608"/>
    <lineage>
        <taxon>Eukaryota</taxon>
        <taxon>Fungi</taxon>
        <taxon>Dikarya</taxon>
        <taxon>Ascomycota</taxon>
        <taxon>Pezizomycotina</taxon>
        <taxon>Geoglossomycetes</taxon>
        <taxon>Geoglossales</taxon>
        <taxon>Geoglossaceae</taxon>
        <taxon>Glutinoglossum</taxon>
    </lineage>
</organism>
<keyword evidence="4" id="KW-1133">Transmembrane helix</keyword>
<dbReference type="GO" id="GO:0016020">
    <property type="term" value="C:membrane"/>
    <property type="evidence" value="ECO:0007669"/>
    <property type="project" value="UniProtKB-SubCell"/>
</dbReference>
<evidence type="ECO:0000256" key="5">
    <source>
        <dbReference type="ARBA" id="ARBA00023136"/>
    </source>
</evidence>
<dbReference type="OrthoDB" id="1668230at2759"/>
<dbReference type="AlphaFoldDB" id="A0A9P8L3E5"/>
<dbReference type="Proteomes" id="UP000698800">
    <property type="component" value="Unassembled WGS sequence"/>
</dbReference>
<keyword evidence="7" id="KW-1185">Reference proteome</keyword>
<reference evidence="6" key="1">
    <citation type="submission" date="2021-03" db="EMBL/GenBank/DDBJ databases">
        <title>Comparative genomics and phylogenomic investigation of the class Geoglossomycetes provide insights into ecological specialization and systematics.</title>
        <authorList>
            <person name="Melie T."/>
            <person name="Pirro S."/>
            <person name="Miller A.N."/>
            <person name="Quandt A."/>
        </authorList>
    </citation>
    <scope>NUCLEOTIDE SEQUENCE</scope>
    <source>
        <strain evidence="6">GBOQ0MN5Z8</strain>
    </source>
</reference>
<gene>
    <name evidence="6" type="ORF">FGG08_003724</name>
</gene>
<dbReference type="InterPro" id="IPR009311">
    <property type="entry name" value="IFI6/IFI27-like"/>
</dbReference>
<accession>A0A9P8L3E5</accession>
<evidence type="ECO:0000256" key="1">
    <source>
        <dbReference type="ARBA" id="ARBA00004141"/>
    </source>
</evidence>
<evidence type="ECO:0000256" key="4">
    <source>
        <dbReference type="ARBA" id="ARBA00022989"/>
    </source>
</evidence>
<sequence>MAMTTVPCRARVKGVSPAGGALEFLDLADCPDVEISTRVKWVDEIVCAFLKPSGTPSDARPWDIILKLDETIELLDIQLSGNDRDYPVQFRAPPYILEGLDRRRKVRRAEQFALAGLFYEIISGRKLFEGLSDDEVQRRISAGEFPEDVLSFPKWPLIVLAWGFMVPDDVKALKVAQGEGDGDTGPGRELSPGGHTTGFFGRVGGYVKEHPIQFGLYAAGGLACFAPIAVPAFLGLAGFSSAGPVAGSMAALWQSSLGVVEAGSVFAWCQSAAMGGAAVNGITATGATGAAVVGGTAGLARRFRRASS</sequence>